<dbReference type="Proteomes" id="UP000000851">
    <property type="component" value="Chromosome"/>
</dbReference>
<dbReference type="PANTHER" id="PTHR33747">
    <property type="entry name" value="UPF0225 PROTEIN SCO1677"/>
    <property type="match status" value="1"/>
</dbReference>
<dbReference type="AlphaFoldDB" id="C7Q5M3"/>
<organism evidence="4 5">
    <name type="scientific">Catenulispora acidiphila (strain DSM 44928 / JCM 14897 / NBRC 102108 / NRRL B-24433 / ID139908)</name>
    <dbReference type="NCBI Taxonomy" id="479433"/>
    <lineage>
        <taxon>Bacteria</taxon>
        <taxon>Bacillati</taxon>
        <taxon>Actinomycetota</taxon>
        <taxon>Actinomycetes</taxon>
        <taxon>Catenulisporales</taxon>
        <taxon>Catenulisporaceae</taxon>
        <taxon>Catenulispora</taxon>
    </lineage>
</organism>
<dbReference type="InterPro" id="IPR004027">
    <property type="entry name" value="SEC_C_motif"/>
</dbReference>
<gene>
    <name evidence="4" type="ordered locus">Caci_9021</name>
</gene>
<dbReference type="RefSeq" id="WP_015797558.1">
    <property type="nucleotide sequence ID" value="NC_013131.1"/>
</dbReference>
<comment type="similarity">
    <text evidence="1 2">Belongs to the UPF0225 family.</text>
</comment>
<dbReference type="STRING" id="479433.Caci_9021"/>
<dbReference type="SUPFAM" id="SSF54427">
    <property type="entry name" value="NTF2-like"/>
    <property type="match status" value="1"/>
</dbReference>
<dbReference type="Pfam" id="PF17775">
    <property type="entry name" value="YchJ_M-like"/>
    <property type="match status" value="1"/>
</dbReference>
<dbReference type="InterPro" id="IPR023006">
    <property type="entry name" value="YchJ-like"/>
</dbReference>
<dbReference type="InParanoid" id="C7Q5M3"/>
<feature type="domain" description="YchJ-like middle NTF2-like" evidence="3">
    <location>
        <begin position="42"/>
        <end position="135"/>
    </location>
</feature>
<dbReference type="Pfam" id="PF02810">
    <property type="entry name" value="SEC-C"/>
    <property type="match status" value="1"/>
</dbReference>
<name>C7Q5M3_CATAD</name>
<dbReference type="HOGENOM" id="CLU_099590_2_0_11"/>
<sequence>MPRRERRGGNAKAIPTTCPCGAGKPYADCCGPLHSARTTATTAEQLMRSRYSAFAVQDAAYLEKTHHSSTRPASVEFEPKLRWTGLEILGTTGGTAFHTDGTVEFIAHYTESGRAGSMRENSSFVREDGNWVYLSAL</sequence>
<dbReference type="eggNOG" id="COG3012">
    <property type="taxonomic scope" value="Bacteria"/>
</dbReference>
<evidence type="ECO:0000259" key="3">
    <source>
        <dbReference type="Pfam" id="PF17775"/>
    </source>
</evidence>
<evidence type="ECO:0000313" key="4">
    <source>
        <dbReference type="EMBL" id="ACU77834.1"/>
    </source>
</evidence>
<dbReference type="PANTHER" id="PTHR33747:SF1">
    <property type="entry name" value="ADENYLATE CYCLASE-ASSOCIATED CAP C-TERMINAL DOMAIN-CONTAINING PROTEIN"/>
    <property type="match status" value="1"/>
</dbReference>
<dbReference type="InterPro" id="IPR032710">
    <property type="entry name" value="NTF2-like_dom_sf"/>
</dbReference>
<accession>C7Q5M3</accession>
<keyword evidence="5" id="KW-1185">Reference proteome</keyword>
<dbReference type="OrthoDB" id="21421at2"/>
<evidence type="ECO:0000313" key="5">
    <source>
        <dbReference type="Proteomes" id="UP000000851"/>
    </source>
</evidence>
<dbReference type="KEGG" id="cai:Caci_9021"/>
<proteinExistence type="inferred from homology"/>
<reference evidence="4 5" key="1">
    <citation type="journal article" date="2009" name="Stand. Genomic Sci.">
        <title>Complete genome sequence of Catenulispora acidiphila type strain (ID 139908).</title>
        <authorList>
            <person name="Copeland A."/>
            <person name="Lapidus A."/>
            <person name="Glavina Del Rio T."/>
            <person name="Nolan M."/>
            <person name="Lucas S."/>
            <person name="Chen F."/>
            <person name="Tice H."/>
            <person name="Cheng J.F."/>
            <person name="Bruce D."/>
            <person name="Goodwin L."/>
            <person name="Pitluck S."/>
            <person name="Mikhailova N."/>
            <person name="Pati A."/>
            <person name="Ivanova N."/>
            <person name="Mavromatis K."/>
            <person name="Chen A."/>
            <person name="Palaniappan K."/>
            <person name="Chain P."/>
            <person name="Land M."/>
            <person name="Hauser L."/>
            <person name="Chang Y.J."/>
            <person name="Jeffries C.D."/>
            <person name="Chertkov O."/>
            <person name="Brettin T."/>
            <person name="Detter J.C."/>
            <person name="Han C."/>
            <person name="Ali Z."/>
            <person name="Tindall B.J."/>
            <person name="Goker M."/>
            <person name="Bristow J."/>
            <person name="Eisen J.A."/>
            <person name="Markowitz V."/>
            <person name="Hugenholtz P."/>
            <person name="Kyrpides N.C."/>
            <person name="Klenk H.P."/>
        </authorList>
    </citation>
    <scope>NUCLEOTIDE SEQUENCE [LARGE SCALE GENOMIC DNA]</scope>
    <source>
        <strain evidence="5">DSM 44928 / JCM 14897 / NBRC 102108 / NRRL B-24433 / ID139908</strain>
    </source>
</reference>
<dbReference type="Gene3D" id="3.10.450.50">
    <property type="match status" value="1"/>
</dbReference>
<dbReference type="InterPro" id="IPR048469">
    <property type="entry name" value="YchJ-like_M"/>
</dbReference>
<evidence type="ECO:0000256" key="1">
    <source>
        <dbReference type="ARBA" id="ARBA00010839"/>
    </source>
</evidence>
<dbReference type="EMBL" id="CP001700">
    <property type="protein sequence ID" value="ACU77834.1"/>
    <property type="molecule type" value="Genomic_DNA"/>
</dbReference>
<dbReference type="HAMAP" id="MF_00612">
    <property type="entry name" value="UPF0225"/>
    <property type="match status" value="1"/>
</dbReference>
<protein>
    <recommendedName>
        <fullName evidence="2">UPF0225 protein Caci_9021</fullName>
    </recommendedName>
</protein>
<evidence type="ECO:0000256" key="2">
    <source>
        <dbReference type="HAMAP-Rule" id="MF_00612"/>
    </source>
</evidence>